<feature type="domain" description="Sulfatase N-terminal" evidence="4">
    <location>
        <begin position="23"/>
        <end position="341"/>
    </location>
</feature>
<comment type="similarity">
    <text evidence="1">Belongs to the sulfatase family.</text>
</comment>
<dbReference type="InterPro" id="IPR000917">
    <property type="entry name" value="Sulfatase_N"/>
</dbReference>
<keyword evidence="6" id="KW-1185">Reference proteome</keyword>
<dbReference type="SUPFAM" id="SSF53649">
    <property type="entry name" value="Alkaline phosphatase-like"/>
    <property type="match status" value="1"/>
</dbReference>
<evidence type="ECO:0000256" key="3">
    <source>
        <dbReference type="SAM" id="SignalP"/>
    </source>
</evidence>
<proteinExistence type="inferred from homology"/>
<comment type="caution">
    <text evidence="5">The sequence shown here is derived from an EMBL/GenBank/DDBJ whole genome shotgun (WGS) entry which is preliminary data.</text>
</comment>
<accession>A0A2G0CDU4</accession>
<dbReference type="Pfam" id="PF00884">
    <property type="entry name" value="Sulfatase"/>
    <property type="match status" value="1"/>
</dbReference>
<dbReference type="OrthoDB" id="9764377at2"/>
<dbReference type="Proteomes" id="UP000226437">
    <property type="component" value="Unassembled WGS sequence"/>
</dbReference>
<dbReference type="Gene3D" id="3.30.1120.10">
    <property type="match status" value="1"/>
</dbReference>
<evidence type="ECO:0000256" key="2">
    <source>
        <dbReference type="ARBA" id="ARBA00022801"/>
    </source>
</evidence>
<keyword evidence="3" id="KW-0732">Signal</keyword>
<evidence type="ECO:0000256" key="1">
    <source>
        <dbReference type="ARBA" id="ARBA00008779"/>
    </source>
</evidence>
<keyword evidence="2" id="KW-0378">Hydrolase</keyword>
<organism evidence="5 6">
    <name type="scientific">Neolewinella marina</name>
    <dbReference type="NCBI Taxonomy" id="438751"/>
    <lineage>
        <taxon>Bacteria</taxon>
        <taxon>Pseudomonadati</taxon>
        <taxon>Bacteroidota</taxon>
        <taxon>Saprospiria</taxon>
        <taxon>Saprospirales</taxon>
        <taxon>Lewinellaceae</taxon>
        <taxon>Neolewinella</taxon>
    </lineage>
</organism>
<dbReference type="InterPro" id="IPR050738">
    <property type="entry name" value="Sulfatase"/>
</dbReference>
<dbReference type="RefSeq" id="WP_099107041.1">
    <property type="nucleotide sequence ID" value="NZ_JAATJF010000002.1"/>
</dbReference>
<evidence type="ECO:0000259" key="4">
    <source>
        <dbReference type="Pfam" id="PF00884"/>
    </source>
</evidence>
<dbReference type="PANTHER" id="PTHR42693:SF53">
    <property type="entry name" value="ENDO-4-O-SULFATASE"/>
    <property type="match status" value="1"/>
</dbReference>
<dbReference type="Gene3D" id="3.40.720.10">
    <property type="entry name" value="Alkaline Phosphatase, subunit A"/>
    <property type="match status" value="1"/>
</dbReference>
<dbReference type="GO" id="GO:0004065">
    <property type="term" value="F:arylsulfatase activity"/>
    <property type="evidence" value="ECO:0007669"/>
    <property type="project" value="TreeGrafter"/>
</dbReference>
<feature type="signal peptide" evidence="3">
    <location>
        <begin position="1"/>
        <end position="17"/>
    </location>
</feature>
<dbReference type="AlphaFoldDB" id="A0A2G0CDU4"/>
<evidence type="ECO:0000313" key="6">
    <source>
        <dbReference type="Proteomes" id="UP000226437"/>
    </source>
</evidence>
<dbReference type="PANTHER" id="PTHR42693">
    <property type="entry name" value="ARYLSULFATASE FAMILY MEMBER"/>
    <property type="match status" value="1"/>
</dbReference>
<sequence length="467" mass="52586">MRNLLFLLLCCCLCATARTQSRPNIVLLFSDDAGYADFGFQGSKTMVTPNLDRLARAGIRFTQAYVSDATCGPSRAGILSGQYQQRFGYEENNVPGFMSPVSAVDNEEMGLPTDLPTVGDYLQEQGYQTAYFGKWHLGGADRFHPVERGFHEFYGFRGGARSYFPYPNPEQQGMNRLERDFAGYEEHAGYLTDALGAAASDFIRRNRDTPFFAFVAFNAVHTPMDATPEDLAKFPQLEGDRQTVAAMTLALDRACGQILNTLEELGLTENTIVVFTNDNGGPTDKNASSNYPLSGTKSNHLEGGIRVPFLLSWPDRLPEGGRYEQPISTLDLLPTFFAAAGGRADTLSDIDGVNLLPYLSGSQSGRPHQQLFWKRDVRAAVRDGDWKLLRYADRPAELYYLPEDVGENNNLANTHPERVKDMFKILYAWESTLSRPRWLLQRKYDNVDVDRMDQYRDQTSLFREERQ</sequence>
<protein>
    <submittedName>
        <fullName evidence="5">Sulfatase</fullName>
    </submittedName>
</protein>
<gene>
    <name evidence="5" type="ORF">CGL56_12805</name>
</gene>
<dbReference type="InterPro" id="IPR017850">
    <property type="entry name" value="Alkaline_phosphatase_core_sf"/>
</dbReference>
<evidence type="ECO:0000313" key="5">
    <source>
        <dbReference type="EMBL" id="PHK98143.1"/>
    </source>
</evidence>
<dbReference type="EMBL" id="PDLO01000005">
    <property type="protein sequence ID" value="PHK98143.1"/>
    <property type="molecule type" value="Genomic_DNA"/>
</dbReference>
<reference evidence="5 6" key="1">
    <citation type="submission" date="2017-10" db="EMBL/GenBank/DDBJ databases">
        <title>The draft genome sequence of Lewinella marina KCTC 32374.</title>
        <authorList>
            <person name="Wang K."/>
        </authorList>
    </citation>
    <scope>NUCLEOTIDE SEQUENCE [LARGE SCALE GENOMIC DNA]</scope>
    <source>
        <strain evidence="5 6">MKG-38</strain>
    </source>
</reference>
<name>A0A2G0CDU4_9BACT</name>
<feature type="chain" id="PRO_5013686021" evidence="3">
    <location>
        <begin position="18"/>
        <end position="467"/>
    </location>
</feature>